<evidence type="ECO:0000259" key="2">
    <source>
        <dbReference type="PROSITE" id="PS51833"/>
    </source>
</evidence>
<dbReference type="SUPFAM" id="SSF109604">
    <property type="entry name" value="HD-domain/PDEase-like"/>
    <property type="match status" value="1"/>
</dbReference>
<protein>
    <submittedName>
        <fullName evidence="3">EAL and modified HD-GYP domain-containing signal transduction protein</fullName>
    </submittedName>
</protein>
<feature type="domain" description="EAL" evidence="1">
    <location>
        <begin position="1"/>
        <end position="215"/>
    </location>
</feature>
<dbReference type="EMBL" id="RBID01000013">
    <property type="protein sequence ID" value="RKQ60301.1"/>
    <property type="molecule type" value="Genomic_DNA"/>
</dbReference>
<accession>A0A495BHG6</accession>
<dbReference type="AlphaFoldDB" id="A0A495BHG6"/>
<reference evidence="3 4" key="1">
    <citation type="submission" date="2018-10" db="EMBL/GenBank/DDBJ databases">
        <title>Genomic Encyclopedia of Type Strains, Phase IV (KMG-IV): sequencing the most valuable type-strain genomes for metagenomic binning, comparative biology and taxonomic classification.</title>
        <authorList>
            <person name="Goeker M."/>
        </authorList>
    </citation>
    <scope>NUCLEOTIDE SEQUENCE [LARGE SCALE GENOMIC DNA]</scope>
    <source>
        <strain evidence="3 4">DSM 3303</strain>
    </source>
</reference>
<organism evidence="3 4">
    <name type="scientific">Vogesella indigofera</name>
    <name type="common">Pseudomonas indigofera</name>
    <dbReference type="NCBI Taxonomy" id="45465"/>
    <lineage>
        <taxon>Bacteria</taxon>
        <taxon>Pseudomonadati</taxon>
        <taxon>Pseudomonadota</taxon>
        <taxon>Betaproteobacteria</taxon>
        <taxon>Neisseriales</taxon>
        <taxon>Chromobacteriaceae</taxon>
        <taxon>Vogesella</taxon>
    </lineage>
</organism>
<name>A0A495BHG6_VOGIN</name>
<dbReference type="PROSITE" id="PS51833">
    <property type="entry name" value="HDOD"/>
    <property type="match status" value="1"/>
</dbReference>
<dbReference type="InterPro" id="IPR013976">
    <property type="entry name" value="HDOD"/>
</dbReference>
<dbReference type="PIRSF" id="PIRSF003180">
    <property type="entry name" value="DiGMPpdiest_YuxH"/>
    <property type="match status" value="1"/>
</dbReference>
<dbReference type="Gene3D" id="3.20.20.450">
    <property type="entry name" value="EAL domain"/>
    <property type="match status" value="1"/>
</dbReference>
<dbReference type="InterPro" id="IPR014408">
    <property type="entry name" value="dGMP_Pdiesterase_EAL/HD-GYP"/>
</dbReference>
<dbReference type="InterPro" id="IPR001633">
    <property type="entry name" value="EAL_dom"/>
</dbReference>
<dbReference type="PROSITE" id="PS50883">
    <property type="entry name" value="EAL"/>
    <property type="match status" value="1"/>
</dbReference>
<feature type="domain" description="HDOD" evidence="2">
    <location>
        <begin position="209"/>
        <end position="392"/>
    </location>
</feature>
<dbReference type="SUPFAM" id="SSF141868">
    <property type="entry name" value="EAL domain-like"/>
    <property type="match status" value="1"/>
</dbReference>
<dbReference type="PANTHER" id="PTHR33525:SF4">
    <property type="entry name" value="CYCLIC DI-GMP PHOSPHODIESTERASE CDGJ"/>
    <property type="match status" value="1"/>
</dbReference>
<proteinExistence type="predicted"/>
<dbReference type="Pfam" id="PF00563">
    <property type="entry name" value="EAL"/>
    <property type="match status" value="1"/>
</dbReference>
<dbReference type="InterPro" id="IPR035919">
    <property type="entry name" value="EAL_sf"/>
</dbReference>
<evidence type="ECO:0000259" key="1">
    <source>
        <dbReference type="PROSITE" id="PS50883"/>
    </source>
</evidence>
<gene>
    <name evidence="3" type="ORF">C8E02_1645</name>
</gene>
<dbReference type="SMART" id="SM00052">
    <property type="entry name" value="EAL"/>
    <property type="match status" value="1"/>
</dbReference>
<dbReference type="PANTHER" id="PTHR33525">
    <property type="match status" value="1"/>
</dbReference>
<comment type="caution">
    <text evidence="3">The sequence shown here is derived from an EMBL/GenBank/DDBJ whole genome shotgun (WGS) entry which is preliminary data.</text>
</comment>
<dbReference type="RefSeq" id="WP_120810374.1">
    <property type="nucleotide sequence ID" value="NZ_JAQQKZ010000002.1"/>
</dbReference>
<dbReference type="InterPro" id="IPR052340">
    <property type="entry name" value="RNase_Y/CdgJ"/>
</dbReference>
<dbReference type="Gene3D" id="1.10.3210.10">
    <property type="entry name" value="Hypothetical protein af1432"/>
    <property type="match status" value="1"/>
</dbReference>
<sequence>MASANIADMYTTIYLGRQPIVDVQQQRVAYELLFRSGPENRALFQDDVNATASVIRHTFIDLGMSRVLEGCPGFINVNERLLKSPVLDLLPPESIILEILESVPLDDSVRERCRELQARGYRLALDDVSDITPEIQAMLPLVSYLKIDLQQVSLARLPALLQRLQGYRGQLLAEKVDSYEQFERCRELGIRLFQGYFFAKPTIMQQNRAHPHRALMLRLLGLVMQDAELLELEEVFKGAPDMVVSLLKLVNAAENYGRPVRSIREALTMLGSSRLKRWALVILFAADCRPDSGPSPLLEMAAVRGRMMELLAPPAERDEAFMTGILSLADSLLGMSMQSLVASLSLRDKVLQALLYREGMLGDLLAQTELAECREAQAPLPTLAADNFNQVQLEALEWVRKMWSDDFLT</sequence>
<dbReference type="Proteomes" id="UP000279384">
    <property type="component" value="Unassembled WGS sequence"/>
</dbReference>
<evidence type="ECO:0000313" key="3">
    <source>
        <dbReference type="EMBL" id="RKQ60301.1"/>
    </source>
</evidence>
<evidence type="ECO:0000313" key="4">
    <source>
        <dbReference type="Proteomes" id="UP000279384"/>
    </source>
</evidence>